<protein>
    <submittedName>
        <fullName evidence="2">Uncharacterized protein</fullName>
    </submittedName>
</protein>
<keyword evidence="3" id="KW-1185">Reference proteome</keyword>
<keyword evidence="1" id="KW-1133">Transmembrane helix</keyword>
<keyword evidence="1" id="KW-0472">Membrane</keyword>
<dbReference type="EMBL" id="AP019379">
    <property type="protein sequence ID" value="BBI01286.1"/>
    <property type="molecule type" value="Genomic_DNA"/>
</dbReference>
<name>A0A455TAC8_9GAMM</name>
<gene>
    <name evidence="2" type="ORF">BUCNMO_280</name>
</gene>
<evidence type="ECO:0000313" key="2">
    <source>
        <dbReference type="EMBL" id="BBI01286.1"/>
    </source>
</evidence>
<keyword evidence="1" id="KW-0812">Transmembrane</keyword>
<dbReference type="AlphaFoldDB" id="A0A455TAC8"/>
<sequence length="207" mass="24766">MKKILNLVKVITKKKIIICYKYCVCVLILINVIFLSRCQISNNVQNKVNMFHVKSNKNKYLNTENKKINIFLNKIIIQALQNAHISFYENKLLIDIVYNNKNYLYNRKNDLENVRKMINKYFKFIKIIKISEIDDVLKKFKLTLNSNSLSKDKVLLIAKYMNVRYILFNNVIKNLEHILINTELVTVDDKEIIYNKLQFFNIKRSNY</sequence>
<evidence type="ECO:0000256" key="1">
    <source>
        <dbReference type="SAM" id="Phobius"/>
    </source>
</evidence>
<feature type="transmembrane region" description="Helical" evidence="1">
    <location>
        <begin position="16"/>
        <end position="35"/>
    </location>
</feature>
<dbReference type="Proteomes" id="UP000317544">
    <property type="component" value="Chromosome"/>
</dbReference>
<organism evidence="2 3">
    <name type="scientific">Buchnera aphidicola</name>
    <name type="common">Nipponaphis monzeni</name>
    <dbReference type="NCBI Taxonomy" id="2495405"/>
    <lineage>
        <taxon>Bacteria</taxon>
        <taxon>Pseudomonadati</taxon>
        <taxon>Pseudomonadota</taxon>
        <taxon>Gammaproteobacteria</taxon>
        <taxon>Enterobacterales</taxon>
        <taxon>Erwiniaceae</taxon>
        <taxon>Buchnera</taxon>
    </lineage>
</organism>
<reference evidence="2 3" key="1">
    <citation type="journal article" date="2019" name="Proc. Natl. Acad. Sci. U.S.A.">
        <title>Exaggeration and cooption of innate immunity for social defense.</title>
        <authorList>
            <person name="Kutsukake M."/>
            <person name="Moriyama M."/>
            <person name="Shigenobu S."/>
            <person name="Meng X.-Y."/>
            <person name="Nikoh N."/>
            <person name="Noda C."/>
            <person name="Kobayashi S."/>
            <person name="Fukatsu T."/>
        </authorList>
    </citation>
    <scope>NUCLEOTIDE SEQUENCE [LARGE SCALE GENOMIC DNA]</scope>
    <source>
        <strain evidence="2 3">Nmo</strain>
    </source>
</reference>
<proteinExistence type="predicted"/>
<accession>A0A455TAC8</accession>
<evidence type="ECO:0000313" key="3">
    <source>
        <dbReference type="Proteomes" id="UP000317544"/>
    </source>
</evidence>
<dbReference type="Gene3D" id="3.40.50.10610">
    <property type="entry name" value="ABC-type transport auxiliary lipoprotein component"/>
    <property type="match status" value="1"/>
</dbReference>
<dbReference type="RefSeq" id="WP_158344954.1">
    <property type="nucleotide sequence ID" value="NZ_AP019379.1"/>
</dbReference>